<feature type="compositionally biased region" description="Low complexity" evidence="1">
    <location>
        <begin position="891"/>
        <end position="904"/>
    </location>
</feature>
<feature type="compositionally biased region" description="Low complexity" evidence="1">
    <location>
        <begin position="157"/>
        <end position="173"/>
    </location>
</feature>
<gene>
    <name evidence="2" type="ORF">DOTSEDRAFT_70289</name>
</gene>
<reference evidence="2 3" key="2">
    <citation type="journal article" date="2012" name="PLoS Pathog.">
        <title>Diverse lifestyles and strategies of plant pathogenesis encoded in the genomes of eighteen Dothideomycetes fungi.</title>
        <authorList>
            <person name="Ohm R.A."/>
            <person name="Feau N."/>
            <person name="Henrissat B."/>
            <person name="Schoch C.L."/>
            <person name="Horwitz B.A."/>
            <person name="Barry K.W."/>
            <person name="Condon B.J."/>
            <person name="Copeland A.C."/>
            <person name="Dhillon B."/>
            <person name="Glaser F."/>
            <person name="Hesse C.N."/>
            <person name="Kosti I."/>
            <person name="LaButti K."/>
            <person name="Lindquist E.A."/>
            <person name="Lucas S."/>
            <person name="Salamov A.A."/>
            <person name="Bradshaw R.E."/>
            <person name="Ciuffetti L."/>
            <person name="Hamelin R.C."/>
            <person name="Kema G.H.J."/>
            <person name="Lawrence C."/>
            <person name="Scott J.A."/>
            <person name="Spatafora J.W."/>
            <person name="Turgeon B.G."/>
            <person name="de Wit P.J.G.M."/>
            <person name="Zhong S."/>
            <person name="Goodwin S.B."/>
            <person name="Grigoriev I.V."/>
        </authorList>
    </citation>
    <scope>NUCLEOTIDE SEQUENCE [LARGE SCALE GENOMIC DNA]</scope>
    <source>
        <strain evidence="3">NZE10 / CBS 128990</strain>
    </source>
</reference>
<feature type="compositionally biased region" description="Polar residues" evidence="1">
    <location>
        <begin position="136"/>
        <end position="152"/>
    </location>
</feature>
<keyword evidence="3" id="KW-1185">Reference proteome</keyword>
<feature type="region of interest" description="Disordered" evidence="1">
    <location>
        <begin position="943"/>
        <end position="976"/>
    </location>
</feature>
<dbReference type="InterPro" id="IPR011993">
    <property type="entry name" value="PH-like_dom_sf"/>
</dbReference>
<accession>N1PUZ8</accession>
<feature type="compositionally biased region" description="Polar residues" evidence="1">
    <location>
        <begin position="498"/>
        <end position="514"/>
    </location>
</feature>
<dbReference type="SUPFAM" id="SSF50729">
    <property type="entry name" value="PH domain-like"/>
    <property type="match status" value="1"/>
</dbReference>
<feature type="compositionally biased region" description="Polar residues" evidence="1">
    <location>
        <begin position="785"/>
        <end position="795"/>
    </location>
</feature>
<feature type="compositionally biased region" description="Polar residues" evidence="1">
    <location>
        <begin position="873"/>
        <end position="890"/>
    </location>
</feature>
<sequence length="1247" mass="129739">MSKRGPGANFGGDEDRYGPGSTPTMNEEEKPMKATAAQMAKRKIAAARKPAGVRSRGNSPAFPPPNPAPSQGSGLFGTNQQQQPMSFAPQNSQFTFGTNSPSPAPSFGGFGQSTPAPGGDAQQNGTTNMFGGGQSVGPSFSSTFSTAPQQNGFGLGTRSTQPSQPSQQTNNTSFSGFGATPQNGGTATSSATFGSFNKPQESAQNGMSSVFNTGGAQQEVPKLSNPFAGFQFGAPKHDEASKTSTTFEEMSSSQPQETQNTSNGLFSFGQKPQEVSDKPASNAFAGFGQKPPENGSALSSSTARFGQSQPETSKPGGSFTGTGQSAANEKPLFSMPSANGVEEKSAGQQPPRLGLFGQAPQNGEKPAETQPPKSSIVSGFGQSQSKTSQAGQTVAKASSADLFGASTPTTQAEQPAAKPSTGGLFAAGTSLQAPQTNGEPKGLFGASTASFAPHKSGGSIFDSAPKTSSNLKFNFSSADPSQVFNAANDKDEDDRDVSQPSTTNAFGAPQQNMLSPSQAQAPRASSTFGGAQTQSTSSLFKPAASQQDTSMTTPGSTPQKNIFAASSQQQATSATEGSTTTQPRSLIERITNPILQPDNAPETPATSQPTFAPSTTWATPSLFQPAQSLETIGEAPKPQSLLYRMEQPAPSQSTDTPKPRSLFERIEQPAPQQALTPAPRSAQSHVINVPATAPAARTLPPQQTRPTAATVTVSNVPAAQAERFRQLNEAMLAHLSSQDTTKDWTVTFDYYATSAAAIRGTQPPAPRAGTSNALPAPQPNMFAAQASQSAAVTKSSGDETPKASISNNLFSKPPSTAPPAAKKRPHEDDGSAQLPTTEKRSKPNDPHYPSLSANASSTAKLFASALDGSKQATAPKSASTYGFNPSTSLYSSSTAKATTTTDVPDPAKPKTGFTPSFGAAPSGGGGGGGFLSAFGSKAKAAEDEAKKKRMDEDYDSDEETKEQWEARDREKQEARRKEIEAVAKAGNGFTFGAASTNKAADATAGEKAQGAGNNTWKPKTPIKFAASTTDFASTTPAVPPPRFGNGLFGAVPTPAAPIRETDKLAAPSTGFSFGPKASSLNASRATTPGVTTDGEASHAGEAKDDEDGQNDPQADDMTALLSEERAANDIVLELPHMITKIYEKLDDDSAKPSWISKGEGKAYVLKEKSSGKTRILQKVGVNQLALNFNPMKGMKYELHPKKDTMVVGTFFDHIHSKPGKLIRFFLTTDSADQAKDLARVLTEGIPK</sequence>
<feature type="compositionally biased region" description="Polar residues" evidence="1">
    <location>
        <begin position="429"/>
        <end position="438"/>
    </location>
</feature>
<dbReference type="InterPro" id="IPR053074">
    <property type="entry name" value="NPC_Nucleoporin"/>
</dbReference>
<name>N1PUZ8_DOTSN</name>
<dbReference type="HOGENOM" id="CLU_257812_0_0_1"/>
<feature type="region of interest" description="Disordered" evidence="1">
    <location>
        <begin position="1"/>
        <end position="637"/>
    </location>
</feature>
<feature type="compositionally biased region" description="Polar residues" evidence="1">
    <location>
        <begin position="527"/>
        <end position="560"/>
    </location>
</feature>
<feature type="compositionally biased region" description="Polar residues" evidence="1">
    <location>
        <begin position="604"/>
        <end position="630"/>
    </location>
</feature>
<dbReference type="Gene3D" id="2.30.29.30">
    <property type="entry name" value="Pleckstrin-homology domain (PH domain)/Phosphotyrosine-binding domain (PTB)"/>
    <property type="match status" value="1"/>
</dbReference>
<dbReference type="Proteomes" id="UP000016933">
    <property type="component" value="Unassembled WGS sequence"/>
</dbReference>
<dbReference type="AlphaFoldDB" id="N1PUZ8"/>
<protein>
    <recommendedName>
        <fullName evidence="4">RanBD1 domain-containing protein</fullName>
    </recommendedName>
</protein>
<reference evidence="3" key="1">
    <citation type="journal article" date="2012" name="PLoS Genet.">
        <title>The genomes of the fungal plant pathogens Cladosporium fulvum and Dothistroma septosporum reveal adaptation to different hosts and lifestyles but also signatures of common ancestry.</title>
        <authorList>
            <person name="de Wit P.J.G.M."/>
            <person name="van der Burgt A."/>
            <person name="Oekmen B."/>
            <person name="Stergiopoulos I."/>
            <person name="Abd-Elsalam K.A."/>
            <person name="Aerts A.L."/>
            <person name="Bahkali A.H."/>
            <person name="Beenen H.G."/>
            <person name="Chettri P."/>
            <person name="Cox M.P."/>
            <person name="Datema E."/>
            <person name="de Vries R.P."/>
            <person name="Dhillon B."/>
            <person name="Ganley A.R."/>
            <person name="Griffiths S.A."/>
            <person name="Guo Y."/>
            <person name="Hamelin R.C."/>
            <person name="Henrissat B."/>
            <person name="Kabir M.S."/>
            <person name="Jashni M.K."/>
            <person name="Kema G."/>
            <person name="Klaubauf S."/>
            <person name="Lapidus A."/>
            <person name="Levasseur A."/>
            <person name="Lindquist E."/>
            <person name="Mehrabi R."/>
            <person name="Ohm R.A."/>
            <person name="Owen T.J."/>
            <person name="Salamov A."/>
            <person name="Schwelm A."/>
            <person name="Schijlen E."/>
            <person name="Sun H."/>
            <person name="van den Burg H.A."/>
            <person name="van Ham R.C.H.J."/>
            <person name="Zhang S."/>
            <person name="Goodwin S.B."/>
            <person name="Grigoriev I.V."/>
            <person name="Collemare J."/>
            <person name="Bradshaw R.E."/>
        </authorList>
    </citation>
    <scope>NUCLEOTIDE SEQUENCE [LARGE SCALE GENOMIC DNA]</scope>
    <source>
        <strain evidence="3">NZE10 / CBS 128990</strain>
    </source>
</reference>
<feature type="compositionally biased region" description="Polar residues" evidence="1">
    <location>
        <begin position="296"/>
        <end position="312"/>
    </location>
</feature>
<dbReference type="OrthoDB" id="10265837at2759"/>
<feature type="compositionally biased region" description="Polar residues" evidence="1">
    <location>
        <begin position="180"/>
        <end position="216"/>
    </location>
</feature>
<feature type="compositionally biased region" description="Polar residues" evidence="1">
    <location>
        <begin position="465"/>
        <end position="485"/>
    </location>
</feature>
<feature type="region of interest" description="Disordered" evidence="1">
    <location>
        <begin position="873"/>
        <end position="921"/>
    </location>
</feature>
<feature type="compositionally biased region" description="Low complexity" evidence="1">
    <location>
        <begin position="515"/>
        <end position="526"/>
    </location>
</feature>
<dbReference type="OMA" id="AFGNMFS"/>
<feature type="compositionally biased region" description="Polar residues" evidence="1">
    <location>
        <begin position="71"/>
        <end position="101"/>
    </location>
</feature>
<feature type="region of interest" description="Disordered" evidence="1">
    <location>
        <begin position="1069"/>
        <end position="1114"/>
    </location>
</feature>
<evidence type="ECO:0000256" key="1">
    <source>
        <dbReference type="SAM" id="MobiDB-lite"/>
    </source>
</evidence>
<feature type="compositionally biased region" description="Polar residues" evidence="1">
    <location>
        <begin position="242"/>
        <end position="265"/>
    </location>
</feature>
<feature type="compositionally biased region" description="Polar residues" evidence="1">
    <location>
        <begin position="371"/>
        <end position="396"/>
    </location>
</feature>
<organism evidence="2 3">
    <name type="scientific">Dothistroma septosporum (strain NZE10 / CBS 128990)</name>
    <name type="common">Red band needle blight fungus</name>
    <name type="synonym">Mycosphaerella pini</name>
    <dbReference type="NCBI Taxonomy" id="675120"/>
    <lineage>
        <taxon>Eukaryota</taxon>
        <taxon>Fungi</taxon>
        <taxon>Dikarya</taxon>
        <taxon>Ascomycota</taxon>
        <taxon>Pezizomycotina</taxon>
        <taxon>Dothideomycetes</taxon>
        <taxon>Dothideomycetidae</taxon>
        <taxon>Mycosphaerellales</taxon>
        <taxon>Mycosphaerellaceae</taxon>
        <taxon>Dothistroma</taxon>
    </lineage>
</organism>
<feature type="compositionally biased region" description="Basic and acidic residues" evidence="1">
    <location>
        <begin position="961"/>
        <end position="976"/>
    </location>
</feature>
<feature type="compositionally biased region" description="Low complexity" evidence="1">
    <location>
        <begin position="564"/>
        <end position="582"/>
    </location>
</feature>
<evidence type="ECO:0000313" key="2">
    <source>
        <dbReference type="EMBL" id="EME46234.1"/>
    </source>
</evidence>
<proteinExistence type="predicted"/>
<feature type="compositionally biased region" description="Polar residues" evidence="1">
    <location>
        <begin position="1078"/>
        <end position="1090"/>
    </location>
</feature>
<feature type="region of interest" description="Disordered" evidence="1">
    <location>
        <begin position="784"/>
        <end position="853"/>
    </location>
</feature>
<dbReference type="PANTHER" id="PTHR38697:SF1">
    <property type="entry name" value="NUCLEAR PORE COMPLEX PROTEIN SIMILAR TO S. CEREVISIAE NUP2 (EUROFUNG)"/>
    <property type="match status" value="1"/>
</dbReference>
<evidence type="ECO:0008006" key="4">
    <source>
        <dbReference type="Google" id="ProtNLM"/>
    </source>
</evidence>
<evidence type="ECO:0000313" key="3">
    <source>
        <dbReference type="Proteomes" id="UP000016933"/>
    </source>
</evidence>
<dbReference type="eggNOG" id="ENOG502S652">
    <property type="taxonomic scope" value="Eukaryota"/>
</dbReference>
<dbReference type="PANTHER" id="PTHR38697">
    <property type="entry name" value="NUCLEAR PORE COMPLEX PROTEIN SIMILAR TO S. CEREVISIAE NUP2 (EUROFUNG)"/>
    <property type="match status" value="1"/>
</dbReference>
<dbReference type="EMBL" id="KB446537">
    <property type="protein sequence ID" value="EME46234.1"/>
    <property type="molecule type" value="Genomic_DNA"/>
</dbReference>